<feature type="domain" description="ABC transmembrane type-1" evidence="8">
    <location>
        <begin position="84"/>
        <end position="274"/>
    </location>
</feature>
<keyword evidence="3" id="KW-1003">Cell membrane</keyword>
<accession>A0ABX0SB97</accession>
<evidence type="ECO:0000259" key="8">
    <source>
        <dbReference type="PROSITE" id="PS50928"/>
    </source>
</evidence>
<evidence type="ECO:0000256" key="7">
    <source>
        <dbReference type="RuleBase" id="RU363032"/>
    </source>
</evidence>
<evidence type="ECO:0000313" key="10">
    <source>
        <dbReference type="Proteomes" id="UP000749311"/>
    </source>
</evidence>
<keyword evidence="2 7" id="KW-0813">Transport</keyword>
<dbReference type="PANTHER" id="PTHR43386">
    <property type="entry name" value="OLIGOPEPTIDE TRANSPORT SYSTEM PERMEASE PROTEIN APPC"/>
    <property type="match status" value="1"/>
</dbReference>
<dbReference type="RefSeq" id="WP_208390394.1">
    <property type="nucleotide sequence ID" value="NZ_BAAAOO010000012.1"/>
</dbReference>
<keyword evidence="10" id="KW-1185">Reference proteome</keyword>
<feature type="transmembrane region" description="Helical" evidence="7">
    <location>
        <begin position="86"/>
        <end position="112"/>
    </location>
</feature>
<keyword evidence="5 7" id="KW-1133">Transmembrane helix</keyword>
<name>A0ABX0SB97_9ACTN</name>
<gene>
    <name evidence="9" type="ORF">FB473_000308</name>
</gene>
<proteinExistence type="inferred from homology"/>
<dbReference type="InterPro" id="IPR035906">
    <property type="entry name" value="MetI-like_sf"/>
</dbReference>
<evidence type="ECO:0000256" key="3">
    <source>
        <dbReference type="ARBA" id="ARBA00022475"/>
    </source>
</evidence>
<protein>
    <submittedName>
        <fullName evidence="9">Peptide/nickel transport system permease protein</fullName>
    </submittedName>
</protein>
<feature type="transmembrane region" description="Helical" evidence="7">
    <location>
        <begin position="133"/>
        <end position="156"/>
    </location>
</feature>
<dbReference type="Pfam" id="PF00528">
    <property type="entry name" value="BPD_transp_1"/>
    <property type="match status" value="1"/>
</dbReference>
<dbReference type="Proteomes" id="UP000749311">
    <property type="component" value="Unassembled WGS sequence"/>
</dbReference>
<dbReference type="InterPro" id="IPR050366">
    <property type="entry name" value="BP-dependent_transpt_permease"/>
</dbReference>
<dbReference type="Gene3D" id="1.10.3720.10">
    <property type="entry name" value="MetI-like"/>
    <property type="match status" value="1"/>
</dbReference>
<comment type="caution">
    <text evidence="9">The sequence shown here is derived from an EMBL/GenBank/DDBJ whole genome shotgun (WGS) entry which is preliminary data.</text>
</comment>
<evidence type="ECO:0000256" key="4">
    <source>
        <dbReference type="ARBA" id="ARBA00022692"/>
    </source>
</evidence>
<evidence type="ECO:0000256" key="6">
    <source>
        <dbReference type="ARBA" id="ARBA00023136"/>
    </source>
</evidence>
<feature type="transmembrane region" description="Helical" evidence="7">
    <location>
        <begin position="253"/>
        <end position="274"/>
    </location>
</feature>
<dbReference type="PANTHER" id="PTHR43386:SF23">
    <property type="entry name" value="ABC TRANSPORTER"/>
    <property type="match status" value="1"/>
</dbReference>
<comment type="similarity">
    <text evidence="7">Belongs to the binding-protein-dependent transport system permease family.</text>
</comment>
<dbReference type="InterPro" id="IPR000515">
    <property type="entry name" value="MetI-like"/>
</dbReference>
<evidence type="ECO:0000313" key="9">
    <source>
        <dbReference type="EMBL" id="NIH55663.1"/>
    </source>
</evidence>
<organism evidence="9 10">
    <name type="scientific">Brooklawnia cerclae</name>
    <dbReference type="NCBI Taxonomy" id="349934"/>
    <lineage>
        <taxon>Bacteria</taxon>
        <taxon>Bacillati</taxon>
        <taxon>Actinomycetota</taxon>
        <taxon>Actinomycetes</taxon>
        <taxon>Propionibacteriales</taxon>
        <taxon>Propionibacteriaceae</taxon>
        <taxon>Brooklawnia</taxon>
    </lineage>
</organism>
<evidence type="ECO:0000256" key="2">
    <source>
        <dbReference type="ARBA" id="ARBA00022448"/>
    </source>
</evidence>
<sequence length="281" mass="29988">MSCEVVLPRRRSLAHLLPSGALARAVAGVVLAALVAYAVVVPLVNAVPLTDVEYRVGAQPPSLGHLFGTDLAGRDLFVRCAYGLRISILVALAGALGAIVIGTLVGSTCALVGGRFDRWIMRVVDGFNSLPHLLVGIVIAATFRGSLLAIIMVVGLTHWPQTARLTRAELLAVGVRDHYRVAITQGFTRVQLLRYHALPRLANQVAVAFGLLIPHAIWHESTLTFLGLGLPPHQPSLGSLLNLGQQALLTGNWWTLAAPALLLIITTITITTLINPKEHHA</sequence>
<keyword evidence="6 7" id="KW-0472">Membrane</keyword>
<keyword evidence="4 7" id="KW-0812">Transmembrane</keyword>
<evidence type="ECO:0000256" key="5">
    <source>
        <dbReference type="ARBA" id="ARBA00022989"/>
    </source>
</evidence>
<dbReference type="EMBL" id="JAAMOZ010000001">
    <property type="protein sequence ID" value="NIH55663.1"/>
    <property type="molecule type" value="Genomic_DNA"/>
</dbReference>
<dbReference type="PROSITE" id="PS50928">
    <property type="entry name" value="ABC_TM1"/>
    <property type="match status" value="1"/>
</dbReference>
<reference evidence="9 10" key="1">
    <citation type="submission" date="2020-02" db="EMBL/GenBank/DDBJ databases">
        <title>Sequencing the genomes of 1000 actinobacteria strains.</title>
        <authorList>
            <person name="Klenk H.-P."/>
        </authorList>
    </citation>
    <scope>NUCLEOTIDE SEQUENCE [LARGE SCALE GENOMIC DNA]</scope>
    <source>
        <strain evidence="9 10">DSM 19609</strain>
    </source>
</reference>
<feature type="transmembrane region" description="Helical" evidence="7">
    <location>
        <begin position="21"/>
        <end position="44"/>
    </location>
</feature>
<evidence type="ECO:0000256" key="1">
    <source>
        <dbReference type="ARBA" id="ARBA00004651"/>
    </source>
</evidence>
<dbReference type="CDD" id="cd06261">
    <property type="entry name" value="TM_PBP2"/>
    <property type="match status" value="1"/>
</dbReference>
<dbReference type="SUPFAM" id="SSF161098">
    <property type="entry name" value="MetI-like"/>
    <property type="match status" value="1"/>
</dbReference>
<comment type="subcellular location">
    <subcellularLocation>
        <location evidence="1 7">Cell membrane</location>
        <topology evidence="1 7">Multi-pass membrane protein</topology>
    </subcellularLocation>
</comment>